<name>A0A2X0I9K2_9ACTN</name>
<gene>
    <name evidence="1" type="ORF">DN069_38770</name>
</gene>
<keyword evidence="2" id="KW-1185">Reference proteome</keyword>
<dbReference type="RefSeq" id="WP_111507934.1">
    <property type="nucleotide sequence ID" value="NZ_QKYN01000258.1"/>
</dbReference>
<dbReference type="AlphaFoldDB" id="A0A2X0I9K2"/>
<organism evidence="1 2">
    <name type="scientific">Streptacidiphilus pinicola</name>
    <dbReference type="NCBI Taxonomy" id="2219663"/>
    <lineage>
        <taxon>Bacteria</taxon>
        <taxon>Bacillati</taxon>
        <taxon>Actinomycetota</taxon>
        <taxon>Actinomycetes</taxon>
        <taxon>Kitasatosporales</taxon>
        <taxon>Streptomycetaceae</taxon>
        <taxon>Streptacidiphilus</taxon>
    </lineage>
</organism>
<dbReference type="InterPro" id="IPR019239">
    <property type="entry name" value="VapB_antitoxin"/>
</dbReference>
<dbReference type="Pfam" id="PF09957">
    <property type="entry name" value="VapB_antitoxin"/>
    <property type="match status" value="1"/>
</dbReference>
<reference evidence="1 2" key="1">
    <citation type="submission" date="2018-06" db="EMBL/GenBank/DDBJ databases">
        <title>Streptacidiphilus pinicola sp. nov., isolated from pine grove soil.</title>
        <authorList>
            <person name="Roh S.G."/>
            <person name="Park S."/>
            <person name="Kim M.-K."/>
            <person name="Yun B.-R."/>
            <person name="Park J."/>
            <person name="Kim M.J."/>
            <person name="Kim Y.S."/>
            <person name="Kim S.B."/>
        </authorList>
    </citation>
    <scope>NUCLEOTIDE SEQUENCE [LARGE SCALE GENOMIC DNA]</scope>
    <source>
        <strain evidence="1 2">MMS16-CNU450</strain>
    </source>
</reference>
<comment type="caution">
    <text evidence="1">The sequence shown here is derived from an EMBL/GenBank/DDBJ whole genome shotgun (WGS) entry which is preliminary data.</text>
</comment>
<protein>
    <recommendedName>
        <fullName evidence="3">Type II toxin-antitoxin system VapB family antitoxin</fullName>
    </recommendedName>
</protein>
<dbReference type="Proteomes" id="UP000248889">
    <property type="component" value="Unassembled WGS sequence"/>
</dbReference>
<sequence length="77" mass="8398">MAKTLIDLDEEALAFAAEVLGTRTKKDTVNAALREIGARAKRERALDQMIQLFESGAFDESMKAKGGARTWPEQAAS</sequence>
<accession>A0A2X0I9K2</accession>
<dbReference type="OrthoDB" id="4563074at2"/>
<evidence type="ECO:0000313" key="1">
    <source>
        <dbReference type="EMBL" id="RAG80323.1"/>
    </source>
</evidence>
<evidence type="ECO:0000313" key="2">
    <source>
        <dbReference type="Proteomes" id="UP000248889"/>
    </source>
</evidence>
<dbReference type="EMBL" id="QKYN01000258">
    <property type="protein sequence ID" value="RAG80323.1"/>
    <property type="molecule type" value="Genomic_DNA"/>
</dbReference>
<evidence type="ECO:0008006" key="3">
    <source>
        <dbReference type="Google" id="ProtNLM"/>
    </source>
</evidence>
<proteinExistence type="predicted"/>